<dbReference type="Gene3D" id="3.40.50.10320">
    <property type="entry name" value="LmbE-like"/>
    <property type="match status" value="1"/>
</dbReference>
<dbReference type="PANTHER" id="PTHR12993:SF29">
    <property type="entry name" value="BLR3841 PROTEIN"/>
    <property type="match status" value="1"/>
</dbReference>
<dbReference type="PANTHER" id="PTHR12993">
    <property type="entry name" value="N-ACETYLGLUCOSAMINYL-PHOSPHATIDYLINOSITOL DE-N-ACETYLASE-RELATED"/>
    <property type="match status" value="1"/>
</dbReference>
<dbReference type="InterPro" id="IPR003737">
    <property type="entry name" value="GlcNAc_PI_deacetylase-related"/>
</dbReference>
<accession>A0ABP9VDL0</accession>
<dbReference type="InterPro" id="IPR024078">
    <property type="entry name" value="LmbE-like_dom_sf"/>
</dbReference>
<comment type="caution">
    <text evidence="1">The sequence shown here is derived from an EMBL/GenBank/DDBJ whole genome shotgun (WGS) entry which is preliminary data.</text>
</comment>
<keyword evidence="2" id="KW-1185">Reference proteome</keyword>
<evidence type="ECO:0000313" key="2">
    <source>
        <dbReference type="Proteomes" id="UP001458946"/>
    </source>
</evidence>
<dbReference type="Pfam" id="PF02585">
    <property type="entry name" value="PIG-L"/>
    <property type="match status" value="1"/>
</dbReference>
<name>A0ABP9VDL0_9DEIO</name>
<dbReference type="RefSeq" id="WP_353541772.1">
    <property type="nucleotide sequence ID" value="NZ_BAABRN010000013.1"/>
</dbReference>
<organism evidence="1 2">
    <name type="scientific">Deinococcus xinjiangensis</name>
    <dbReference type="NCBI Taxonomy" id="457454"/>
    <lineage>
        <taxon>Bacteria</taxon>
        <taxon>Thermotogati</taxon>
        <taxon>Deinococcota</taxon>
        <taxon>Deinococci</taxon>
        <taxon>Deinococcales</taxon>
        <taxon>Deinococcaceae</taxon>
        <taxon>Deinococcus</taxon>
    </lineage>
</organism>
<reference evidence="1 2" key="1">
    <citation type="submission" date="2024-02" db="EMBL/GenBank/DDBJ databases">
        <title>Deinococcus xinjiangensis NBRC 107630.</title>
        <authorList>
            <person name="Ichikawa N."/>
            <person name="Katano-Makiyama Y."/>
            <person name="Hidaka K."/>
        </authorList>
    </citation>
    <scope>NUCLEOTIDE SEQUENCE [LARGE SCALE GENOMIC DNA]</scope>
    <source>
        <strain evidence="1 2">NBRC 107630</strain>
    </source>
</reference>
<dbReference type="Proteomes" id="UP001458946">
    <property type="component" value="Unassembled WGS sequence"/>
</dbReference>
<gene>
    <name evidence="1" type="primary">mshB_3</name>
    <name evidence="1" type="ORF">Dxin01_01541</name>
</gene>
<dbReference type="SUPFAM" id="SSF102588">
    <property type="entry name" value="LmbE-like"/>
    <property type="match status" value="1"/>
</dbReference>
<evidence type="ECO:0000313" key="1">
    <source>
        <dbReference type="EMBL" id="GAA5501802.1"/>
    </source>
</evidence>
<proteinExistence type="predicted"/>
<sequence>MSAAASPPPRKRLNLSFLRQWQRAYSWLLLVMVALATASAINGWRAFVPAQMVLNSQDALGQELPIQPPLTGPILVLSPHPDDETLGAGGIIQEALGRGQEVWVVFMTSGDAFPWTPAYLARWWDGGAAMRAYGLRRMEEARSATAQLGVPADHVLFLGFPDRGLTRMENQYLTTPYTSGSTRVDKVPYAGTFREGAPYTGRQVARELRRVAQKIHPKVILTTSVLDHHPDHRATAHAAVRLADEVGAQVYFFPVHDGLEWPVPKGHHPDLGLYPPRAQEQGGTWRRFPLTLGQQEAKANAVQEYRSQTLVIGRFMWAFVRRNELLRPAEASPEPSGDGP</sequence>
<dbReference type="EMBL" id="BAABRN010000013">
    <property type="protein sequence ID" value="GAA5501802.1"/>
    <property type="molecule type" value="Genomic_DNA"/>
</dbReference>
<protein>
    <submittedName>
        <fullName evidence="1">1D-myo-inositol 2-acetamido-2-deoxy-alpha-D-glucopyranoside deacetylase</fullName>
    </submittedName>
</protein>